<dbReference type="AlphaFoldDB" id="M8C827"/>
<organism evidence="1">
    <name type="scientific">Aegilops tauschii</name>
    <name type="common">Tausch's goatgrass</name>
    <name type="synonym">Aegilops squarrosa</name>
    <dbReference type="NCBI Taxonomy" id="37682"/>
    <lineage>
        <taxon>Eukaryota</taxon>
        <taxon>Viridiplantae</taxon>
        <taxon>Streptophyta</taxon>
        <taxon>Embryophyta</taxon>
        <taxon>Tracheophyta</taxon>
        <taxon>Spermatophyta</taxon>
        <taxon>Magnoliopsida</taxon>
        <taxon>Liliopsida</taxon>
        <taxon>Poales</taxon>
        <taxon>Poaceae</taxon>
        <taxon>BOP clade</taxon>
        <taxon>Pooideae</taxon>
        <taxon>Triticodae</taxon>
        <taxon>Triticeae</taxon>
        <taxon>Triticinae</taxon>
        <taxon>Aegilops</taxon>
    </lineage>
</organism>
<protein>
    <submittedName>
        <fullName evidence="1">Uncharacterized protein</fullName>
    </submittedName>
</protein>
<evidence type="ECO:0000313" key="1">
    <source>
        <dbReference type="EnsemblPlants" id="EMT23192"/>
    </source>
</evidence>
<reference evidence="1" key="1">
    <citation type="submission" date="2015-06" db="UniProtKB">
        <authorList>
            <consortium name="EnsemblPlants"/>
        </authorList>
    </citation>
    <scope>IDENTIFICATION</scope>
</reference>
<name>M8C827_AEGTA</name>
<dbReference type="EnsemblPlants" id="EMT23192">
    <property type="protein sequence ID" value="EMT23192"/>
    <property type="gene ID" value="F775_15364"/>
</dbReference>
<sequence>MCLEFGSCFGGRRRDDYGRRRRNANWSAPAYPQPPTVIVHEAGHKAYHDGTPKAEHADAGSHGGCAYFQDKAGSETPSKLPAWQDKVGDDAGYGAYTYTPRHHEAAVDHREHAAMDHHQYPTTSATLVRT</sequence>
<accession>M8C827</accession>
<proteinExistence type="predicted"/>